<evidence type="ECO:0000313" key="3">
    <source>
        <dbReference type="Proteomes" id="UP000028492"/>
    </source>
</evidence>
<evidence type="ECO:0008006" key="4">
    <source>
        <dbReference type="Google" id="ProtNLM"/>
    </source>
</evidence>
<dbReference type="Gene3D" id="1.25.10.10">
    <property type="entry name" value="Leucine-rich Repeat Variant"/>
    <property type="match status" value="1"/>
</dbReference>
<feature type="region of interest" description="Disordered" evidence="1">
    <location>
        <begin position="219"/>
        <end position="241"/>
    </location>
</feature>
<dbReference type="InterPro" id="IPR011989">
    <property type="entry name" value="ARM-like"/>
</dbReference>
<proteinExistence type="predicted"/>
<reference evidence="2 3" key="1">
    <citation type="journal article" date="2014" name="J. Biotechnol.">
        <title>Complete genome sequence of the actinobacterium Amycolatopsis japonica MG417-CF17(T) (=DSM 44213T) producing (S,S)-N,N'-ethylenediaminedisuccinic acid.</title>
        <authorList>
            <person name="Stegmann E."/>
            <person name="Albersmeier A."/>
            <person name="Spohn M."/>
            <person name="Gert H."/>
            <person name="Weber T."/>
            <person name="Wohlleben W."/>
            <person name="Kalinowski J."/>
            <person name="Ruckert C."/>
        </authorList>
    </citation>
    <scope>NUCLEOTIDE SEQUENCE [LARGE SCALE GENOMIC DNA]</scope>
    <source>
        <strain evidence="3">MG417-CF17 (DSM 44213)</strain>
    </source>
</reference>
<accession>A0A075UTB7</accession>
<name>A0A075UTB7_9PSEU</name>
<dbReference type="EMBL" id="CP008953">
    <property type="protein sequence ID" value="AIG75666.1"/>
    <property type="molecule type" value="Genomic_DNA"/>
</dbReference>
<dbReference type="HOGENOM" id="CLU_1168741_0_0_11"/>
<protein>
    <recommendedName>
        <fullName evidence="4">HEAT repeat domain-containing protein</fullName>
    </recommendedName>
</protein>
<keyword evidence="3" id="KW-1185">Reference proteome</keyword>
<dbReference type="RefSeq" id="WP_038511400.1">
    <property type="nucleotide sequence ID" value="NZ_CP008953.1"/>
</dbReference>
<feature type="region of interest" description="Disordered" evidence="1">
    <location>
        <begin position="1"/>
        <end position="55"/>
    </location>
</feature>
<dbReference type="InterPro" id="IPR016024">
    <property type="entry name" value="ARM-type_fold"/>
</dbReference>
<dbReference type="KEGG" id="aja:AJAP_13925"/>
<dbReference type="Proteomes" id="UP000028492">
    <property type="component" value="Chromosome"/>
</dbReference>
<dbReference type="eggNOG" id="ENOG50337IV">
    <property type="taxonomic scope" value="Bacteria"/>
</dbReference>
<dbReference type="AlphaFoldDB" id="A0A075UTB7"/>
<sequence length="241" mass="25971">MPTPRNPDTPSLGPGGDNLEAGPGSSGLGSFSNSEIGELVTQAAETMAASGEDAERNYQRSLDRLRERADDVVPALGAQYDALSEEQYLERWGLVQLLTDLRHAAAVPALENVLRQPIPPERSDDPAHGISTVGEEVIIRTTAVEALARLASAGDSAAKELLLRQVRHEVFTVRRAAVQAIAETGDTELTARVREELGGTEDERLLNIRRVDVRGVPQAVGGRYVKDSRTDDVPPPEPPRS</sequence>
<gene>
    <name evidence="2" type="ORF">AJAP_13925</name>
</gene>
<dbReference type="SUPFAM" id="SSF48371">
    <property type="entry name" value="ARM repeat"/>
    <property type="match status" value="1"/>
</dbReference>
<organism evidence="2 3">
    <name type="scientific">Amycolatopsis japonica</name>
    <dbReference type="NCBI Taxonomy" id="208439"/>
    <lineage>
        <taxon>Bacteria</taxon>
        <taxon>Bacillati</taxon>
        <taxon>Actinomycetota</taxon>
        <taxon>Actinomycetes</taxon>
        <taxon>Pseudonocardiales</taxon>
        <taxon>Pseudonocardiaceae</taxon>
        <taxon>Amycolatopsis</taxon>
        <taxon>Amycolatopsis japonica group</taxon>
    </lineage>
</organism>
<evidence type="ECO:0000256" key="1">
    <source>
        <dbReference type="SAM" id="MobiDB-lite"/>
    </source>
</evidence>
<evidence type="ECO:0000313" key="2">
    <source>
        <dbReference type="EMBL" id="AIG75666.1"/>
    </source>
</evidence>
<dbReference type="STRING" id="208439.AJAP_13925"/>